<feature type="transmembrane region" description="Helical" evidence="1">
    <location>
        <begin position="6"/>
        <end position="26"/>
    </location>
</feature>
<gene>
    <name evidence="2" type="ORF">pUCLAKPC1_200</name>
</gene>
<protein>
    <submittedName>
        <fullName evidence="2">Uncharacterized protein</fullName>
    </submittedName>
</protein>
<feature type="transmembrane region" description="Helical" evidence="1">
    <location>
        <begin position="92"/>
        <end position="111"/>
    </location>
</feature>
<feature type="transmembrane region" description="Helical" evidence="1">
    <location>
        <begin position="38"/>
        <end position="58"/>
    </location>
</feature>
<sequence length="123" mass="14575">MMKTAIWVVVYLTMCFLLFTGWMFAFAQYAPYNGQEHAFSLTYLLNLFFLHVVMVPYYEFFQTETYSNVLMSLADESGQMIRFHHVVPVLRIYSLSALLTFVGYIIYAKWFTHNWLKGKLLPK</sequence>
<geneLocation type="plasmid" evidence="2">
    <name>pUCLAKPC1</name>
</geneLocation>
<dbReference type="AlphaFoldDB" id="A0A220QIN6"/>
<evidence type="ECO:0000256" key="1">
    <source>
        <dbReference type="SAM" id="Phobius"/>
    </source>
</evidence>
<keyword evidence="1" id="KW-0472">Membrane</keyword>
<proteinExistence type="predicted"/>
<keyword evidence="1" id="KW-0812">Transmembrane</keyword>
<keyword evidence="2" id="KW-0614">Plasmid</keyword>
<name>A0A220QIN6_KLEPN</name>
<organism evidence="2">
    <name type="scientific">Klebsiella pneumoniae</name>
    <dbReference type="NCBI Taxonomy" id="573"/>
    <lineage>
        <taxon>Bacteria</taxon>
        <taxon>Pseudomonadati</taxon>
        <taxon>Pseudomonadota</taxon>
        <taxon>Gammaproteobacteria</taxon>
        <taxon>Enterobacterales</taxon>
        <taxon>Enterobacteriaceae</taxon>
        <taxon>Klebsiella/Raoultella group</taxon>
        <taxon>Klebsiella</taxon>
        <taxon>Klebsiella pneumoniae complex</taxon>
    </lineage>
</organism>
<dbReference type="EMBL" id="KY930324">
    <property type="protein sequence ID" value="ASK04558.1"/>
    <property type="molecule type" value="Genomic_DNA"/>
</dbReference>
<reference evidence="2" key="2">
    <citation type="submission" date="2017-04" db="EMBL/GenBank/DDBJ databases">
        <authorList>
            <person name="Nelson K.J."/>
            <person name="Lomovskaya O."/>
            <person name="Sun D."/>
            <person name="Tsivkovski R."/>
            <person name="Rubio-Aparicio D."/>
            <person name="Hemarajata P."/>
            <person name="Humphries R."/>
        </authorList>
    </citation>
    <scope>NUCLEOTIDE SEQUENCE</scope>
    <source>
        <plasmid evidence="2">pUCLAKPC1</plasmid>
    </source>
</reference>
<evidence type="ECO:0000313" key="2">
    <source>
        <dbReference type="EMBL" id="ASK04558.1"/>
    </source>
</evidence>
<keyword evidence="1" id="KW-1133">Transmembrane helix</keyword>
<accession>A0A220QIN6</accession>
<reference evidence="2" key="1">
    <citation type="journal article" date="2017" name="Antimicrob. Agents Chemother.">
        <title>Resistance to Ceftazidime-Avibactam Is Due to Transposition of KPC in a Porin-Deficient Strain of Klebsiella pneumoniae with Increased Efflux Activity.</title>
        <authorList>
            <person name="Nelson K."/>
            <person name="Hemarajata P."/>
            <person name="Sun D."/>
            <person name="Rubio-Aparicio D."/>
            <person name="Tsivkovski R."/>
            <person name="Yang S."/>
            <person name="Sebra R."/>
            <person name="Kasarskis A."/>
            <person name="Nguyen H."/>
            <person name="Hanson B.M."/>
            <person name="Leopold S."/>
            <person name="Weinstock G."/>
            <person name="Lomovskaya O."/>
            <person name="Humphries R.M."/>
        </authorList>
    </citation>
    <scope>NUCLEOTIDE SEQUENCE</scope>
    <source>
        <plasmid evidence="2">pUCLAKPC1</plasmid>
    </source>
</reference>